<dbReference type="EMBL" id="JANPWB010000002">
    <property type="protein sequence ID" value="KAJ1208609.1"/>
    <property type="molecule type" value="Genomic_DNA"/>
</dbReference>
<feature type="compositionally biased region" description="Low complexity" evidence="1">
    <location>
        <begin position="7"/>
        <end position="24"/>
    </location>
</feature>
<dbReference type="AlphaFoldDB" id="A0AAV7W3P5"/>
<feature type="region of interest" description="Disordered" evidence="1">
    <location>
        <begin position="1"/>
        <end position="37"/>
    </location>
</feature>
<sequence>MRASADGTACHGQASAAAGSSEQQAVHESGCQEPADPLTERIANRRLCARNAEGWTQSELELNRSLIRGGDQANGRQDGNTERMLPGVPGKLSLYSFNYGY</sequence>
<name>A0AAV7W3P5_PLEWA</name>
<protein>
    <submittedName>
        <fullName evidence="2">Uncharacterized protein</fullName>
    </submittedName>
</protein>
<keyword evidence="3" id="KW-1185">Reference proteome</keyword>
<reference evidence="2" key="1">
    <citation type="journal article" date="2022" name="bioRxiv">
        <title>Sequencing and chromosome-scale assembly of the giantPleurodeles waltlgenome.</title>
        <authorList>
            <person name="Brown T."/>
            <person name="Elewa A."/>
            <person name="Iarovenko S."/>
            <person name="Subramanian E."/>
            <person name="Araus A.J."/>
            <person name="Petzold A."/>
            <person name="Susuki M."/>
            <person name="Suzuki K.-i.T."/>
            <person name="Hayashi T."/>
            <person name="Toyoda A."/>
            <person name="Oliveira C."/>
            <person name="Osipova E."/>
            <person name="Leigh N.D."/>
            <person name="Simon A."/>
            <person name="Yun M.H."/>
        </authorList>
    </citation>
    <scope>NUCLEOTIDE SEQUENCE</scope>
    <source>
        <strain evidence="2">20211129_DDA</strain>
        <tissue evidence="2">Liver</tissue>
    </source>
</reference>
<comment type="caution">
    <text evidence="2">The sequence shown here is derived from an EMBL/GenBank/DDBJ whole genome shotgun (WGS) entry which is preliminary data.</text>
</comment>
<evidence type="ECO:0000256" key="1">
    <source>
        <dbReference type="SAM" id="MobiDB-lite"/>
    </source>
</evidence>
<organism evidence="2 3">
    <name type="scientific">Pleurodeles waltl</name>
    <name type="common">Iberian ribbed newt</name>
    <dbReference type="NCBI Taxonomy" id="8319"/>
    <lineage>
        <taxon>Eukaryota</taxon>
        <taxon>Metazoa</taxon>
        <taxon>Chordata</taxon>
        <taxon>Craniata</taxon>
        <taxon>Vertebrata</taxon>
        <taxon>Euteleostomi</taxon>
        <taxon>Amphibia</taxon>
        <taxon>Batrachia</taxon>
        <taxon>Caudata</taxon>
        <taxon>Salamandroidea</taxon>
        <taxon>Salamandridae</taxon>
        <taxon>Pleurodelinae</taxon>
        <taxon>Pleurodeles</taxon>
    </lineage>
</organism>
<dbReference type="Proteomes" id="UP001066276">
    <property type="component" value="Chromosome 1_2"/>
</dbReference>
<proteinExistence type="predicted"/>
<accession>A0AAV7W3P5</accession>
<evidence type="ECO:0000313" key="2">
    <source>
        <dbReference type="EMBL" id="KAJ1208609.1"/>
    </source>
</evidence>
<gene>
    <name evidence="2" type="ORF">NDU88_003992</name>
</gene>
<evidence type="ECO:0000313" key="3">
    <source>
        <dbReference type="Proteomes" id="UP001066276"/>
    </source>
</evidence>